<sequence>MYISMSQKFLLDDTCSTNNNTFNLKLLKCWKDLRSARKTFCCISDDEKYLDTLKKYTEDEFSKVIDVTLNHLMLSPKITLINSDEILVYYFFKSLLTWYDNGESEKDVSIDENERNNLALHTFKKIFCTQFFLKIGCILDTILEKASKATRTFPICRICISIGLISDVLRNNSSTLLLLYHLGELWDKLGTIIKELVKHIVINQHGKASNEQEVFLYETLRLWRSSVKAYMKIVDDEEMDRIGNCAFSVLLDVLHVCLVKCFTIYSKFPVDMSSSAWPVYFVRGLRTVHKLVHKSDHLSIITLYPNVNKLVYELLCSYSRSTMSNINVSDSKEFYGCLTAHIVHTIKARKIKRSNEISLLEPDTSTSLRIIIICGLETVLKLNPNDLQLWSMINSIRELLLEIELEESHEDHSYESSIITLFSEDDGQLFRVLDLWIQIENRIKSTELHLQTTLSTIPNAHWLFAYLAKSIGFSPYLFVDWLVSPETTCLSYLIHYLRRLSTEDETTCNPNQLVKSTIPMDSWPLQSLMNMLSQIGKSLENLNRHKGIAFCPKPLINLINRSLSVLNNVCRAMGQL</sequence>
<dbReference type="EMBL" id="SKCS01000619">
    <property type="protein sequence ID" value="TNN05055.1"/>
    <property type="molecule type" value="Genomic_DNA"/>
</dbReference>
<organism evidence="2 3">
    <name type="scientific">Schistosoma japonicum</name>
    <name type="common">Blood fluke</name>
    <dbReference type="NCBI Taxonomy" id="6182"/>
    <lineage>
        <taxon>Eukaryota</taxon>
        <taxon>Metazoa</taxon>
        <taxon>Spiralia</taxon>
        <taxon>Lophotrochozoa</taxon>
        <taxon>Platyhelminthes</taxon>
        <taxon>Trematoda</taxon>
        <taxon>Digenea</taxon>
        <taxon>Strigeidida</taxon>
        <taxon>Schistosomatoidea</taxon>
        <taxon>Schistosomatidae</taxon>
        <taxon>Schistosoma</taxon>
    </lineage>
</organism>
<dbReference type="InterPro" id="IPR032794">
    <property type="entry name" value="LINES_N"/>
</dbReference>
<name>A0A4Z2CLH1_SCHJA</name>
<accession>A0A4Z2CLH1</accession>
<proteinExistence type="predicted"/>
<evidence type="ECO:0000259" key="1">
    <source>
        <dbReference type="Pfam" id="PF14694"/>
    </source>
</evidence>
<reference evidence="2 3" key="1">
    <citation type="submission" date="2019-03" db="EMBL/GenBank/DDBJ databases">
        <title>An improved genome assembly of the fluke Schistosoma japonicum.</title>
        <authorList>
            <person name="Hu W."/>
            <person name="Luo F."/>
            <person name="Yin M."/>
            <person name="Mo X."/>
            <person name="Sun C."/>
            <person name="Wu Q."/>
            <person name="Zhu B."/>
            <person name="Xiang M."/>
            <person name="Wang J."/>
            <person name="Wang Y."/>
            <person name="Zhang T."/>
            <person name="Xu B."/>
            <person name="Zheng H."/>
            <person name="Feng Z."/>
        </authorList>
    </citation>
    <scope>NUCLEOTIDE SEQUENCE [LARGE SCALE GENOMIC DNA]</scope>
    <source>
        <strain evidence="2">HuSjv2</strain>
        <tissue evidence="2">Worms</tissue>
    </source>
</reference>
<dbReference type="OrthoDB" id="8251209at2759"/>
<evidence type="ECO:0000313" key="2">
    <source>
        <dbReference type="EMBL" id="TNN05055.1"/>
    </source>
</evidence>
<evidence type="ECO:0000313" key="3">
    <source>
        <dbReference type="Proteomes" id="UP000311919"/>
    </source>
</evidence>
<protein>
    <recommendedName>
        <fullName evidence="1">Protein Lines N-terminal domain-containing protein</fullName>
    </recommendedName>
</protein>
<dbReference type="Pfam" id="PF14694">
    <property type="entry name" value="LINES_N"/>
    <property type="match status" value="1"/>
</dbReference>
<gene>
    <name evidence="2" type="ORF">EWB00_009727</name>
</gene>
<dbReference type="Proteomes" id="UP000311919">
    <property type="component" value="Unassembled WGS sequence"/>
</dbReference>
<keyword evidence="3" id="KW-1185">Reference proteome</keyword>
<comment type="caution">
    <text evidence="2">The sequence shown here is derived from an EMBL/GenBank/DDBJ whole genome shotgun (WGS) entry which is preliminary data.</text>
</comment>
<feature type="domain" description="Protein Lines N-terminal" evidence="1">
    <location>
        <begin position="401"/>
        <end position="501"/>
    </location>
</feature>
<dbReference type="AlphaFoldDB" id="A0A4Z2CLH1"/>